<dbReference type="CDD" id="cd12108">
    <property type="entry name" value="Hr-like"/>
    <property type="match status" value="1"/>
</dbReference>
<gene>
    <name evidence="7" type="ORF">DFQ59_105108</name>
</gene>
<dbReference type="OrthoDB" id="9776369at2"/>
<dbReference type="InterPro" id="IPR003593">
    <property type="entry name" value="AAA+_ATPase"/>
</dbReference>
<dbReference type="InterPro" id="IPR017871">
    <property type="entry name" value="ABC_transporter-like_CS"/>
</dbReference>
<dbReference type="SUPFAM" id="SSF52540">
    <property type="entry name" value="P-loop containing nucleoside triphosphate hydrolases"/>
    <property type="match status" value="1"/>
</dbReference>
<dbReference type="PANTHER" id="PTHR43820">
    <property type="entry name" value="HIGH-AFFINITY BRANCHED-CHAIN AMINO ACID TRANSPORT ATP-BINDING PROTEIN LIVF"/>
    <property type="match status" value="1"/>
</dbReference>
<protein>
    <submittedName>
        <fullName evidence="7">Branched-chain amino acid transport system ATP-binding protein</fullName>
    </submittedName>
</protein>
<dbReference type="SMART" id="SM00382">
    <property type="entry name" value="AAA"/>
    <property type="match status" value="1"/>
</dbReference>
<proteinExistence type="inferred from homology"/>
<dbReference type="InterPro" id="IPR052156">
    <property type="entry name" value="BCAA_Transport_ATP-bd_LivF"/>
</dbReference>
<dbReference type="GO" id="GO:0005524">
    <property type="term" value="F:ATP binding"/>
    <property type="evidence" value="ECO:0007669"/>
    <property type="project" value="UniProtKB-KW"/>
</dbReference>
<evidence type="ECO:0000256" key="2">
    <source>
        <dbReference type="ARBA" id="ARBA00022448"/>
    </source>
</evidence>
<keyword evidence="8" id="KW-1185">Reference proteome</keyword>
<dbReference type="Gene3D" id="1.20.120.520">
    <property type="entry name" value="nmb1532 protein domain like"/>
    <property type="match status" value="1"/>
</dbReference>
<evidence type="ECO:0000313" key="7">
    <source>
        <dbReference type="EMBL" id="RCX30276.1"/>
    </source>
</evidence>
<feature type="domain" description="ABC transporter" evidence="6">
    <location>
        <begin position="210"/>
        <end position="441"/>
    </location>
</feature>
<dbReference type="Pfam" id="PF01814">
    <property type="entry name" value="Hemerythrin"/>
    <property type="match status" value="1"/>
</dbReference>
<dbReference type="GO" id="GO:0015807">
    <property type="term" value="P:L-amino acid transport"/>
    <property type="evidence" value="ECO:0007669"/>
    <property type="project" value="TreeGrafter"/>
</dbReference>
<dbReference type="AlphaFoldDB" id="A0A369CC18"/>
<evidence type="ECO:0000313" key="8">
    <source>
        <dbReference type="Proteomes" id="UP000252707"/>
    </source>
</evidence>
<dbReference type="InterPro" id="IPR012312">
    <property type="entry name" value="Hemerythrin-like"/>
</dbReference>
<comment type="similarity">
    <text evidence="1">Belongs to the ABC transporter superfamily.</text>
</comment>
<keyword evidence="4 7" id="KW-0067">ATP-binding</keyword>
<dbReference type="GO" id="GO:0015658">
    <property type="term" value="F:branched-chain amino acid transmembrane transporter activity"/>
    <property type="evidence" value="ECO:0007669"/>
    <property type="project" value="TreeGrafter"/>
</dbReference>
<dbReference type="Pfam" id="PF00005">
    <property type="entry name" value="ABC_tran"/>
    <property type="match status" value="1"/>
</dbReference>
<dbReference type="EMBL" id="QPJY01000005">
    <property type="protein sequence ID" value="RCX30276.1"/>
    <property type="molecule type" value="Genomic_DNA"/>
</dbReference>
<dbReference type="Gene3D" id="3.40.50.300">
    <property type="entry name" value="P-loop containing nucleotide triphosphate hydrolases"/>
    <property type="match status" value="1"/>
</dbReference>
<evidence type="ECO:0000259" key="6">
    <source>
        <dbReference type="PROSITE" id="PS50893"/>
    </source>
</evidence>
<dbReference type="InterPro" id="IPR003439">
    <property type="entry name" value="ABC_transporter-like_ATP-bd"/>
</dbReference>
<evidence type="ECO:0000256" key="4">
    <source>
        <dbReference type="ARBA" id="ARBA00022840"/>
    </source>
</evidence>
<evidence type="ECO:0000256" key="3">
    <source>
        <dbReference type="ARBA" id="ARBA00022741"/>
    </source>
</evidence>
<organism evidence="7 8">
    <name type="scientific">Thioalbus denitrificans</name>
    <dbReference type="NCBI Taxonomy" id="547122"/>
    <lineage>
        <taxon>Bacteria</taxon>
        <taxon>Pseudomonadati</taxon>
        <taxon>Pseudomonadota</taxon>
        <taxon>Gammaproteobacteria</taxon>
        <taxon>Chromatiales</taxon>
        <taxon>Ectothiorhodospiraceae</taxon>
        <taxon>Thioalbus</taxon>
    </lineage>
</organism>
<name>A0A369CC18_9GAMM</name>
<dbReference type="PROSITE" id="PS00211">
    <property type="entry name" value="ABC_TRANSPORTER_1"/>
    <property type="match status" value="1"/>
</dbReference>
<dbReference type="PANTHER" id="PTHR43820:SF4">
    <property type="entry name" value="HIGH-AFFINITY BRANCHED-CHAIN AMINO ACID TRANSPORT ATP-BINDING PROTEIN LIVF"/>
    <property type="match status" value="1"/>
</dbReference>
<dbReference type="CDD" id="cd03224">
    <property type="entry name" value="ABC_TM1139_LivF_branched"/>
    <property type="match status" value="1"/>
</dbReference>
<evidence type="ECO:0000256" key="5">
    <source>
        <dbReference type="ARBA" id="ARBA00022970"/>
    </source>
</evidence>
<keyword evidence="2" id="KW-0813">Transport</keyword>
<comment type="caution">
    <text evidence="7">The sequence shown here is derived from an EMBL/GenBank/DDBJ whole genome shotgun (WGS) entry which is preliminary data.</text>
</comment>
<reference evidence="7 8" key="1">
    <citation type="submission" date="2018-07" db="EMBL/GenBank/DDBJ databases">
        <title>Genomic Encyclopedia of Type Strains, Phase IV (KMG-IV): sequencing the most valuable type-strain genomes for metagenomic binning, comparative biology and taxonomic classification.</title>
        <authorList>
            <person name="Goeker M."/>
        </authorList>
    </citation>
    <scope>NUCLEOTIDE SEQUENCE [LARGE SCALE GENOMIC DNA]</scope>
    <source>
        <strain evidence="7 8">DSM 26407</strain>
    </source>
</reference>
<accession>A0A369CC18</accession>
<dbReference type="RefSeq" id="WP_114279882.1">
    <property type="nucleotide sequence ID" value="NZ_QPJY01000005.1"/>
</dbReference>
<sequence>MTEALHIIRAEHRSLDVLVSALDQLRREVAESSAPPDVVLFRSIFHYIDTYTNRFHHPKEDAFLFRALRRRAPEAEAILDELQREHAREPESMRRLGHLLETFERDPAAGRAPFVDALGRYIEAAREHCQKEETRVLPLAEEHLTDEDWRVIDAAFSENSDPLFGESVQAEFRALHKQIVNILPEPFGLGLRHAAESARPAPAAVTAPVLEIRGLTTHYGRIQALHGIDLEVREGELVALVGGNGAGKTTLLMTLSGIRPASAGTIRFHGEDITRVPAERRTLMGISQVPEGRQVFGPMSVEDNLLLGAYKRDRDAAWEDLDRMYEMFPILRQKRREAAGTLSGGQQQMLAMARALMRKPRLLLLDEPSMGLAPLLVEEILNAVSELKRQGMTIFLVEQNANAALAIADRGYVIETGNIVLSDTGRALLENEKIKEAYLGI</sequence>
<evidence type="ECO:0000256" key="1">
    <source>
        <dbReference type="ARBA" id="ARBA00005417"/>
    </source>
</evidence>
<dbReference type="Proteomes" id="UP000252707">
    <property type="component" value="Unassembled WGS sequence"/>
</dbReference>
<keyword evidence="3" id="KW-0547">Nucleotide-binding</keyword>
<keyword evidence="5" id="KW-0029">Amino-acid transport</keyword>
<dbReference type="GO" id="GO:0016887">
    <property type="term" value="F:ATP hydrolysis activity"/>
    <property type="evidence" value="ECO:0007669"/>
    <property type="project" value="InterPro"/>
</dbReference>
<dbReference type="InterPro" id="IPR027417">
    <property type="entry name" value="P-loop_NTPase"/>
</dbReference>
<dbReference type="PROSITE" id="PS50893">
    <property type="entry name" value="ABC_TRANSPORTER_2"/>
    <property type="match status" value="1"/>
</dbReference>